<comment type="caution">
    <text evidence="2">The sequence shown here is derived from an EMBL/GenBank/DDBJ whole genome shotgun (WGS) entry which is preliminary data.</text>
</comment>
<dbReference type="EMBL" id="JARKIB010000040">
    <property type="protein sequence ID" value="KAJ7759205.1"/>
    <property type="molecule type" value="Genomic_DNA"/>
</dbReference>
<organism evidence="2 3">
    <name type="scientific">Mycena metata</name>
    <dbReference type="NCBI Taxonomy" id="1033252"/>
    <lineage>
        <taxon>Eukaryota</taxon>
        <taxon>Fungi</taxon>
        <taxon>Dikarya</taxon>
        <taxon>Basidiomycota</taxon>
        <taxon>Agaricomycotina</taxon>
        <taxon>Agaricomycetes</taxon>
        <taxon>Agaricomycetidae</taxon>
        <taxon>Agaricales</taxon>
        <taxon>Marasmiineae</taxon>
        <taxon>Mycenaceae</taxon>
        <taxon>Mycena</taxon>
    </lineage>
</organism>
<evidence type="ECO:0000313" key="2">
    <source>
        <dbReference type="EMBL" id="KAJ7759205.1"/>
    </source>
</evidence>
<evidence type="ECO:0000313" key="3">
    <source>
        <dbReference type="Proteomes" id="UP001215598"/>
    </source>
</evidence>
<dbReference type="AlphaFoldDB" id="A0AAD7NFV2"/>
<keyword evidence="3" id="KW-1185">Reference proteome</keyword>
<proteinExistence type="predicted"/>
<evidence type="ECO:0000256" key="1">
    <source>
        <dbReference type="SAM" id="MobiDB-lite"/>
    </source>
</evidence>
<reference evidence="2" key="1">
    <citation type="submission" date="2023-03" db="EMBL/GenBank/DDBJ databases">
        <title>Massive genome expansion in bonnet fungi (Mycena s.s.) driven by repeated elements and novel gene families across ecological guilds.</title>
        <authorList>
            <consortium name="Lawrence Berkeley National Laboratory"/>
            <person name="Harder C.B."/>
            <person name="Miyauchi S."/>
            <person name="Viragh M."/>
            <person name="Kuo A."/>
            <person name="Thoen E."/>
            <person name="Andreopoulos B."/>
            <person name="Lu D."/>
            <person name="Skrede I."/>
            <person name="Drula E."/>
            <person name="Henrissat B."/>
            <person name="Morin E."/>
            <person name="Kohler A."/>
            <person name="Barry K."/>
            <person name="LaButti K."/>
            <person name="Morin E."/>
            <person name="Salamov A."/>
            <person name="Lipzen A."/>
            <person name="Mereny Z."/>
            <person name="Hegedus B."/>
            <person name="Baldrian P."/>
            <person name="Stursova M."/>
            <person name="Weitz H."/>
            <person name="Taylor A."/>
            <person name="Grigoriev I.V."/>
            <person name="Nagy L.G."/>
            <person name="Martin F."/>
            <person name="Kauserud H."/>
        </authorList>
    </citation>
    <scope>NUCLEOTIDE SEQUENCE</scope>
    <source>
        <strain evidence="2">CBHHK182m</strain>
    </source>
</reference>
<sequence length="212" mass="23847">MTGPHGPPSNISLPKLWHGSSPRYRTSTVSSTLYRRMDYQPIVQGTPKETIPEQTAAVIPRISRLGRTPASEPRRKNPPDVVVNRNEGPYPCIPFVPYDGLQAGIAMGLAFYQEGMVMKQSSIEFSLPPDLRRIDFLPYVFRWPGYMHIRVKKNVALIDAETGFHVTYGRLAQQVSEIFSTFIQIKLMTDPHSASATTLMEALPGFSWVQEL</sequence>
<name>A0AAD7NFV2_9AGAR</name>
<feature type="region of interest" description="Disordered" evidence="1">
    <location>
        <begin position="53"/>
        <end position="83"/>
    </location>
</feature>
<protein>
    <submittedName>
        <fullName evidence="2">Uncharacterized protein</fullName>
    </submittedName>
</protein>
<accession>A0AAD7NFV2</accession>
<gene>
    <name evidence="2" type="ORF">B0H16DRAFT_1457075</name>
</gene>
<dbReference type="Proteomes" id="UP001215598">
    <property type="component" value="Unassembled WGS sequence"/>
</dbReference>
<feature type="region of interest" description="Disordered" evidence="1">
    <location>
        <begin position="1"/>
        <end position="24"/>
    </location>
</feature>